<protein>
    <submittedName>
        <fullName evidence="7">ABC transporter, periplasmic solute-binding protein</fullName>
    </submittedName>
</protein>
<accession>Q930D2</accession>
<reference evidence="8" key="2">
    <citation type="journal article" date="2001" name="Science">
        <title>The composite genome of the legume symbiont Sinorhizobium meliloti.</title>
        <authorList>
            <person name="Galibert F."/>
            <person name="Finan T.M."/>
            <person name="Long S.R."/>
            <person name="Puehler A."/>
            <person name="Abola P."/>
            <person name="Ampe F."/>
            <person name="Barloy-Hubler F."/>
            <person name="Barnett M.J."/>
            <person name="Becker A."/>
            <person name="Boistard P."/>
            <person name="Bothe G."/>
            <person name="Boutry M."/>
            <person name="Bowser L."/>
            <person name="Buhrmester J."/>
            <person name="Cadieu E."/>
            <person name="Capela D."/>
            <person name="Chain P."/>
            <person name="Cowie A."/>
            <person name="Davis R.W."/>
            <person name="Dreano S."/>
            <person name="Federspiel N.A."/>
            <person name="Fisher R.F."/>
            <person name="Gloux S."/>
            <person name="Godrie T."/>
            <person name="Goffeau A."/>
            <person name="Golding B."/>
            <person name="Gouzy J."/>
            <person name="Gurjal M."/>
            <person name="Hernandez-Lucas I."/>
            <person name="Hong A."/>
            <person name="Huizar L."/>
            <person name="Hyman R.W."/>
            <person name="Jones T."/>
            <person name="Kahn D."/>
            <person name="Kahn M.L."/>
            <person name="Kalman S."/>
            <person name="Keating D.H."/>
            <person name="Kiss E."/>
            <person name="Komp C."/>
            <person name="Lelaure V."/>
            <person name="Masuy D."/>
            <person name="Palm C."/>
            <person name="Peck M.C."/>
            <person name="Pohl T.M."/>
            <person name="Portetelle D."/>
            <person name="Purnelle B."/>
            <person name="Ramsperger U."/>
            <person name="Surzycki R."/>
            <person name="Thebault P."/>
            <person name="Vandenbol M."/>
            <person name="Vorhoelter F.J."/>
            <person name="Weidner S."/>
            <person name="Wells D.H."/>
            <person name="Wong K."/>
            <person name="Yeh K.-C."/>
            <person name="Batut J."/>
        </authorList>
    </citation>
    <scope>NUCLEOTIDE SEQUENCE [LARGE SCALE GENOMIC DNA]</scope>
    <source>
        <strain evidence="8">1021</strain>
        <plasmid evidence="8">Plasmid pSymA</plasmid>
    </source>
</reference>
<dbReference type="EnsemblBacteria" id="AAK64924">
    <property type="protein sequence ID" value="AAK64924"/>
    <property type="gene ID" value="SMa0506"/>
</dbReference>
<evidence type="ECO:0000256" key="1">
    <source>
        <dbReference type="ARBA" id="ARBA00004418"/>
    </source>
</evidence>
<proteinExistence type="inferred from homology"/>
<dbReference type="RefSeq" id="WP_010967260.1">
    <property type="nucleotide sequence ID" value="NC_003037.1"/>
</dbReference>
<comment type="similarity">
    <text evidence="2 4">Belongs to the bacterial solute-binding protein 3 family.</text>
</comment>
<evidence type="ECO:0000256" key="5">
    <source>
        <dbReference type="SAM" id="SignalP"/>
    </source>
</evidence>
<feature type="chain" id="PRO_5004318948" evidence="5">
    <location>
        <begin position="23"/>
        <end position="265"/>
    </location>
</feature>
<comment type="subcellular location">
    <subcellularLocation>
        <location evidence="1">Periplasm</location>
    </subcellularLocation>
</comment>
<dbReference type="Proteomes" id="UP000001976">
    <property type="component" value="Plasmid pSymA"/>
</dbReference>
<dbReference type="SUPFAM" id="SSF53850">
    <property type="entry name" value="Periplasmic binding protein-like II"/>
    <property type="match status" value="1"/>
</dbReference>
<dbReference type="PANTHER" id="PTHR35936:SF17">
    <property type="entry name" value="ARGININE-BINDING EXTRACELLULAR PROTEIN ARTP"/>
    <property type="match status" value="1"/>
</dbReference>
<reference evidence="7 8" key="1">
    <citation type="journal article" date="2001" name="Proc. Natl. Acad. Sci. U.S.A.">
        <title>Nucleotide sequence and predicted functions of the entire Sinorhizobium meliloti pSymA megaplasmid.</title>
        <authorList>
            <person name="Barnett M.J."/>
            <person name="Fisher R.F."/>
            <person name="Jones T."/>
            <person name="Komp C."/>
            <person name="Abola A.P."/>
            <person name="Barloy-Hubler F."/>
            <person name="Bowser L."/>
            <person name="Capela D."/>
            <person name="Galibert F."/>
            <person name="Gouzy J."/>
            <person name="Gurjal M."/>
            <person name="Hong A."/>
            <person name="Huizar L."/>
            <person name="Hyman R.W."/>
            <person name="Kahn D."/>
            <person name="Kahn M.L."/>
            <person name="Kalman S."/>
            <person name="Keating D.H."/>
            <person name="Palm C."/>
            <person name="Peck M.C."/>
            <person name="Surzycki R."/>
            <person name="Wells D.H."/>
            <person name="Yeh K.-C."/>
            <person name="Davis R.W."/>
            <person name="Federspiel N.A."/>
            <person name="Long S.R."/>
        </authorList>
    </citation>
    <scope>NUCLEOTIDE SEQUENCE [LARGE SCALE GENOMIC DNA]</scope>
    <source>
        <strain evidence="7 8">1021</strain>
        <plasmid evidence="8">Plasmid pSymA</plasmid>
    </source>
</reference>
<dbReference type="PIR" id="B95295">
    <property type="entry name" value="B95295"/>
</dbReference>
<evidence type="ECO:0000256" key="3">
    <source>
        <dbReference type="ARBA" id="ARBA00022729"/>
    </source>
</evidence>
<gene>
    <name evidence="7" type="ORF">SMa0506</name>
</gene>
<dbReference type="Gene3D" id="3.40.190.10">
    <property type="entry name" value="Periplasmic binding protein-like II"/>
    <property type="match status" value="2"/>
</dbReference>
<dbReference type="AlphaFoldDB" id="Q930D2"/>
<organism evidence="7 8">
    <name type="scientific">Rhizobium meliloti (strain 1021)</name>
    <name type="common">Ensifer meliloti</name>
    <name type="synonym">Sinorhizobium meliloti</name>
    <dbReference type="NCBI Taxonomy" id="266834"/>
    <lineage>
        <taxon>Bacteria</taxon>
        <taxon>Pseudomonadati</taxon>
        <taxon>Pseudomonadota</taxon>
        <taxon>Alphaproteobacteria</taxon>
        <taxon>Hyphomicrobiales</taxon>
        <taxon>Rhizobiaceae</taxon>
        <taxon>Sinorhizobium/Ensifer group</taxon>
        <taxon>Sinorhizobium</taxon>
    </lineage>
</organism>
<geneLocation type="plasmid" evidence="7 8">
    <name>pSymA</name>
</geneLocation>
<keyword evidence="7" id="KW-0614">Plasmid</keyword>
<dbReference type="OrthoDB" id="6192933at2"/>
<dbReference type="CDD" id="cd01072">
    <property type="entry name" value="PBP2_SMa0082_like"/>
    <property type="match status" value="1"/>
</dbReference>
<dbReference type="SMART" id="SM00062">
    <property type="entry name" value="PBPb"/>
    <property type="match status" value="1"/>
</dbReference>
<dbReference type="InterPro" id="IPR018313">
    <property type="entry name" value="SBP_3_CS"/>
</dbReference>
<dbReference type="KEGG" id="sme:SMa0506"/>
<dbReference type="GO" id="GO:0042597">
    <property type="term" value="C:periplasmic space"/>
    <property type="evidence" value="ECO:0007669"/>
    <property type="project" value="UniProtKB-SubCell"/>
</dbReference>
<sequence length="265" mass="28709">MTMRLKSLLLPLVGLLAITVGAATASASSLDDIIARKKVMIGVDLSVPPFGITNEEMQPDGLDVDVAKLLAKDLGVELELVPVTGQSRIPSLQTGKVDFVVASFGIYTERALSVAFSNPYGGHRSIIIAPKEATIKSLADLAGKRVGVPRGTAHEKILSAANVEGMELVRFDDDSTTLNALVSGQVDAIGTVNYIAAQLQERYPDRGFEEKTTYLQSFYGVGLRRNDPDLLHWLNTVLFVHKQSGELGAIYEKWMKTPIPELPSF</sequence>
<dbReference type="EMBL" id="AE006469">
    <property type="protein sequence ID" value="AAK64924.1"/>
    <property type="molecule type" value="Genomic_DNA"/>
</dbReference>
<evidence type="ECO:0000313" key="7">
    <source>
        <dbReference type="EMBL" id="AAK64924.1"/>
    </source>
</evidence>
<evidence type="ECO:0000313" key="8">
    <source>
        <dbReference type="Proteomes" id="UP000001976"/>
    </source>
</evidence>
<dbReference type="InterPro" id="IPR001638">
    <property type="entry name" value="Solute-binding_3/MltF_N"/>
</dbReference>
<keyword evidence="8" id="KW-1185">Reference proteome</keyword>
<feature type="domain" description="Solute-binding protein family 3/N-terminal" evidence="6">
    <location>
        <begin position="38"/>
        <end position="258"/>
    </location>
</feature>
<evidence type="ECO:0000256" key="2">
    <source>
        <dbReference type="ARBA" id="ARBA00010333"/>
    </source>
</evidence>
<dbReference type="Pfam" id="PF00497">
    <property type="entry name" value="SBP_bac_3"/>
    <property type="match status" value="1"/>
</dbReference>
<keyword evidence="3 5" id="KW-0732">Signal</keyword>
<dbReference type="PROSITE" id="PS01039">
    <property type="entry name" value="SBP_BACTERIAL_3"/>
    <property type="match status" value="1"/>
</dbReference>
<dbReference type="HOGENOM" id="CLU_019602_18_4_5"/>
<dbReference type="PATRIC" id="fig|266834.11.peg.279"/>
<name>Q930D2_RHIME</name>
<feature type="signal peptide" evidence="5">
    <location>
        <begin position="1"/>
        <end position="22"/>
    </location>
</feature>
<dbReference type="PANTHER" id="PTHR35936">
    <property type="entry name" value="MEMBRANE-BOUND LYTIC MUREIN TRANSGLYCOSYLASE F"/>
    <property type="match status" value="1"/>
</dbReference>
<evidence type="ECO:0000256" key="4">
    <source>
        <dbReference type="RuleBase" id="RU003744"/>
    </source>
</evidence>
<evidence type="ECO:0000259" key="6">
    <source>
        <dbReference type="SMART" id="SM00062"/>
    </source>
</evidence>